<gene>
    <name evidence="1" type="ORF">SB6408_02572</name>
</gene>
<dbReference type="NCBIfam" id="NF033153">
    <property type="entry name" value="phage_ICD_like"/>
    <property type="match status" value="1"/>
</dbReference>
<name>A0A564NPT1_9ENTR</name>
<dbReference type="RefSeq" id="WP_057072143.1">
    <property type="nucleotide sequence ID" value="NZ_CABGHF010000065.1"/>
</dbReference>
<protein>
    <recommendedName>
        <fullName evidence="3">Host cell division inhibitor Icd-like protein</fullName>
    </recommendedName>
</protein>
<dbReference type="EMBL" id="CABGHF010000065">
    <property type="protein sequence ID" value="VUT07999.1"/>
    <property type="molecule type" value="Genomic_DNA"/>
</dbReference>
<dbReference type="Proteomes" id="UP000318370">
    <property type="component" value="Unassembled WGS sequence"/>
</dbReference>
<dbReference type="Pfam" id="PF10554">
    <property type="entry name" value="Phage_ASH"/>
    <property type="match status" value="1"/>
</dbReference>
<accession>A0A564NPT1</accession>
<reference evidence="1 2" key="1">
    <citation type="submission" date="2019-07" db="EMBL/GenBank/DDBJ databases">
        <authorList>
            <person name="Brisse S."/>
            <person name="Rodrigues C."/>
            <person name="Thorpe H."/>
        </authorList>
    </citation>
    <scope>NUCLEOTIDE SEQUENCE [LARGE SCALE GENOMIC DNA]</scope>
    <source>
        <strain evidence="1">SB6408</strain>
    </source>
</reference>
<dbReference type="AlphaFoldDB" id="A0A564NPT1"/>
<sequence>MITSIQGNSLSMAGLLANVSILRVLRRRGDLSKPVTLRVTEGGAQNAGWNFWNRNSDSFNTCSKNFCESIKNGLMFCVIQVYGYCAPAKSGAGIGVPDSLQATYDAPCVFFCVVNSVHPFFCVAGIIRVAHKIMVGWMGAEKSAPVSCNAGYANPVQSTTSEIGVSSGGFQTQLQEAATMATTPTQNPQFIWIIAAIRRDSQSVTVKIFHVTAVSEREARRTLVRDHVCFFAGRIRLTEVAHA</sequence>
<evidence type="ECO:0000313" key="2">
    <source>
        <dbReference type="Proteomes" id="UP000318370"/>
    </source>
</evidence>
<evidence type="ECO:0000313" key="1">
    <source>
        <dbReference type="EMBL" id="VUT07999.1"/>
    </source>
</evidence>
<evidence type="ECO:0008006" key="3">
    <source>
        <dbReference type="Google" id="ProtNLM"/>
    </source>
</evidence>
<organism evidence="1 2">
    <name type="scientific">Klebsiella spallanzanii</name>
    <dbReference type="NCBI Taxonomy" id="2587528"/>
    <lineage>
        <taxon>Bacteria</taxon>
        <taxon>Pseudomonadati</taxon>
        <taxon>Pseudomonadota</taxon>
        <taxon>Gammaproteobacteria</taxon>
        <taxon>Enterobacterales</taxon>
        <taxon>Enterobacteriaceae</taxon>
        <taxon>Klebsiella/Raoultella group</taxon>
        <taxon>Klebsiella</taxon>
    </lineage>
</organism>
<dbReference type="InterPro" id="IPR018880">
    <property type="entry name" value="Phage_P4_Ash"/>
</dbReference>
<proteinExistence type="predicted"/>